<evidence type="ECO:0000313" key="2">
    <source>
        <dbReference type="Proteomes" id="UP000006310"/>
    </source>
</evidence>
<dbReference type="RefSeq" id="XP_022465077.1">
    <property type="nucleotide sequence ID" value="XM_022608598.1"/>
</dbReference>
<proteinExistence type="predicted"/>
<dbReference type="GO" id="GO:0070628">
    <property type="term" value="F:proteasome binding"/>
    <property type="evidence" value="ECO:0007669"/>
    <property type="project" value="InterPro"/>
</dbReference>
<dbReference type="PANTHER" id="PTHR42342">
    <property type="entry name" value="STATIONARY PHASE PROTEIN 5"/>
    <property type="match status" value="1"/>
</dbReference>
<dbReference type="KEGG" id="kng:KNAG_0F01630"/>
<reference evidence="1 2" key="1">
    <citation type="journal article" date="2011" name="Proc. Natl. Acad. Sci. U.S.A.">
        <title>Evolutionary erosion of yeast sex chromosomes by mating-type switching accidents.</title>
        <authorList>
            <person name="Gordon J.L."/>
            <person name="Armisen D."/>
            <person name="Proux-Wera E."/>
            <person name="Oheigeartaigh S.S."/>
            <person name="Byrne K.P."/>
            <person name="Wolfe K.H."/>
        </authorList>
    </citation>
    <scope>NUCLEOTIDE SEQUENCE [LARGE SCALE GENOMIC DNA]</scope>
    <source>
        <strain evidence="2">ATCC MYA-139 / BCRC 22969 / CBS 8797 / CCRC 22969 / KCTC 17520 / NBRC 10181 / NCYC 3082</strain>
    </source>
</reference>
<dbReference type="GeneID" id="34526546"/>
<dbReference type="GO" id="GO:0043248">
    <property type="term" value="P:proteasome assembly"/>
    <property type="evidence" value="ECO:0007669"/>
    <property type="project" value="TreeGrafter"/>
</dbReference>
<name>J7S8B7_HUIN7</name>
<accession>J7S8B7</accession>
<dbReference type="EMBL" id="HE978319">
    <property type="protein sequence ID" value="CCK70831.1"/>
    <property type="molecule type" value="Genomic_DNA"/>
</dbReference>
<dbReference type="InterPro" id="IPR038816">
    <property type="entry name" value="Stationary_phase_5"/>
</dbReference>
<keyword evidence="2" id="KW-1185">Reference proteome</keyword>
<gene>
    <name evidence="1" type="primary">KNAG0F01630</name>
    <name evidence="1" type="ordered locus">KNAG_0F01630</name>
</gene>
<dbReference type="Proteomes" id="UP000006310">
    <property type="component" value="Chromosome 6"/>
</dbReference>
<organism evidence="1 2">
    <name type="scientific">Huiozyma naganishii (strain ATCC MYA-139 / BCRC 22969 / CBS 8797 / KCTC 17520 / NBRC 10181 / NCYC 3082 / Yp74L-3)</name>
    <name type="common">Yeast</name>
    <name type="synonym">Kazachstania naganishii</name>
    <dbReference type="NCBI Taxonomy" id="1071383"/>
    <lineage>
        <taxon>Eukaryota</taxon>
        <taxon>Fungi</taxon>
        <taxon>Dikarya</taxon>
        <taxon>Ascomycota</taxon>
        <taxon>Saccharomycotina</taxon>
        <taxon>Saccharomycetes</taxon>
        <taxon>Saccharomycetales</taxon>
        <taxon>Saccharomycetaceae</taxon>
        <taxon>Huiozyma</taxon>
    </lineage>
</organism>
<dbReference type="STRING" id="1071383.J7S8B7"/>
<protein>
    <submittedName>
        <fullName evidence="1">Uncharacterized protein</fullName>
    </submittedName>
</protein>
<dbReference type="PANTHER" id="PTHR42342:SF1">
    <property type="entry name" value="STATIONARY PHASE PROTEIN 5"/>
    <property type="match status" value="1"/>
</dbReference>
<evidence type="ECO:0000313" key="1">
    <source>
        <dbReference type="EMBL" id="CCK70831.1"/>
    </source>
</evidence>
<dbReference type="OrthoDB" id="416253at2759"/>
<dbReference type="eggNOG" id="ENOG502S2SB">
    <property type="taxonomic scope" value="Eukaryota"/>
</dbReference>
<dbReference type="AlphaFoldDB" id="J7S8B7"/>
<dbReference type="HOGENOM" id="CLU_956656_0_0_1"/>
<sequence length="291" mass="32989">MFRQTVLAAKNRLQVLTRVMNLRASRLIGARIFNNGKRILVPQITSTARNLSTRYSLTDGFAVRPLLYSLVSYRSGYRDAKHNPRRSLWYASPYKVPKQLLHPWNLALDPSSHHLDLSSCIRCTVASSQVRATAIKSLLRSVKDMIDIERNKINVFNLMKRDSTVGAYVEFLIPSIEQQQFDFLNEATLIAWKTKIQSLDALQANIAKILHNYGSLPITKSMSGNKLRVHFPNRDPQETELLMSDLGIVEGIVYPDNSETFPLSRSPSVSSLEESLCIVDRRPEFSPVLSD</sequence>
<reference evidence="2" key="2">
    <citation type="submission" date="2012-08" db="EMBL/GenBank/DDBJ databases">
        <title>Genome sequence of Kazachstania naganishii.</title>
        <authorList>
            <person name="Gordon J.L."/>
            <person name="Armisen D."/>
            <person name="Proux-Wera E."/>
            <person name="OhEigeartaigh S.S."/>
            <person name="Byrne K.P."/>
            <person name="Wolfe K.H."/>
        </authorList>
    </citation>
    <scope>NUCLEOTIDE SEQUENCE [LARGE SCALE GENOMIC DNA]</scope>
    <source>
        <strain evidence="2">ATCC MYA-139 / BCRC 22969 / CBS 8797 / CCRC 22969 / KCTC 17520 / NBRC 10181 / NCYC 3082</strain>
    </source>
</reference>